<keyword evidence="2" id="KW-0472">Membrane</keyword>
<evidence type="ECO:0000256" key="2">
    <source>
        <dbReference type="SAM" id="Phobius"/>
    </source>
</evidence>
<dbReference type="RefSeq" id="WP_394318490.1">
    <property type="nucleotide sequence ID" value="NZ_JBHMQU010000015.1"/>
</dbReference>
<keyword evidence="2" id="KW-0812">Transmembrane</keyword>
<proteinExistence type="predicted"/>
<gene>
    <name evidence="3" type="ORF">ACFHYO_03835</name>
</gene>
<evidence type="ECO:0000313" key="4">
    <source>
        <dbReference type="Proteomes" id="UP001589920"/>
    </source>
</evidence>
<dbReference type="Pfam" id="PF17272">
    <property type="entry name" value="DUF5337"/>
    <property type="match status" value="1"/>
</dbReference>
<feature type="compositionally biased region" description="Low complexity" evidence="1">
    <location>
        <begin position="75"/>
        <end position="87"/>
    </location>
</feature>
<comment type="caution">
    <text evidence="3">The sequence shown here is derived from an EMBL/GenBank/DDBJ whole genome shotgun (WGS) entry which is preliminary data.</text>
</comment>
<name>A0ABV6T1V5_9RHOB</name>
<feature type="transmembrane region" description="Helical" evidence="2">
    <location>
        <begin position="12"/>
        <end position="33"/>
    </location>
</feature>
<reference evidence="3 4" key="1">
    <citation type="submission" date="2024-09" db="EMBL/GenBank/DDBJ databases">
        <authorList>
            <person name="Sun Q."/>
            <person name="Mori K."/>
        </authorList>
    </citation>
    <scope>NUCLEOTIDE SEQUENCE [LARGE SCALE GENOMIC DNA]</scope>
    <source>
        <strain evidence="3 4">KCTC 42086</strain>
    </source>
</reference>
<evidence type="ECO:0000256" key="1">
    <source>
        <dbReference type="SAM" id="MobiDB-lite"/>
    </source>
</evidence>
<keyword evidence="4" id="KW-1185">Reference proteome</keyword>
<keyword evidence="2" id="KW-1133">Transmembrane helix</keyword>
<accession>A0ABV6T1V5</accession>
<sequence length="107" mass="11316">MTAQHPFHDAGQMRLAGGVMAAAMVLWLAANWAGQRFGWAPEYAFLADLAAIGALVWALLVTWRVWRRGRAAEVAPTTGPATGPAPAQDKRRAGGAAAPRGSRPRKG</sequence>
<dbReference type="Proteomes" id="UP001589920">
    <property type="component" value="Unassembled WGS sequence"/>
</dbReference>
<dbReference type="InterPro" id="IPR020308">
    <property type="entry name" value="Uncharacterised_Ynq1"/>
</dbReference>
<dbReference type="EMBL" id="JBHMQU010000015">
    <property type="protein sequence ID" value="MFC0811245.1"/>
    <property type="molecule type" value="Genomic_DNA"/>
</dbReference>
<evidence type="ECO:0000313" key="3">
    <source>
        <dbReference type="EMBL" id="MFC0811245.1"/>
    </source>
</evidence>
<feature type="region of interest" description="Disordered" evidence="1">
    <location>
        <begin position="72"/>
        <end position="107"/>
    </location>
</feature>
<feature type="transmembrane region" description="Helical" evidence="2">
    <location>
        <begin position="45"/>
        <end position="66"/>
    </location>
</feature>
<organism evidence="3 4">
    <name type="scientific">Paracoccus panacisoli</name>
    <dbReference type="NCBI Taxonomy" id="1510163"/>
    <lineage>
        <taxon>Bacteria</taxon>
        <taxon>Pseudomonadati</taxon>
        <taxon>Pseudomonadota</taxon>
        <taxon>Alphaproteobacteria</taxon>
        <taxon>Rhodobacterales</taxon>
        <taxon>Paracoccaceae</taxon>
        <taxon>Paracoccus</taxon>
    </lineage>
</organism>
<protein>
    <submittedName>
        <fullName evidence="3">DUF5337 domain-containing protein</fullName>
    </submittedName>
</protein>